<proteinExistence type="predicted"/>
<evidence type="ECO:0000313" key="2">
    <source>
        <dbReference type="EMBL" id="RAS17317.1"/>
    </source>
</evidence>
<reference evidence="2 3" key="1">
    <citation type="submission" date="2018-06" db="EMBL/GenBank/DDBJ databases">
        <title>Genomic Encyclopedia of Type Strains, Phase III (KMG-III): the genomes of soil and plant-associated and newly described type strains.</title>
        <authorList>
            <person name="Whitman W."/>
        </authorList>
    </citation>
    <scope>NUCLEOTIDE SEQUENCE [LARGE SCALE GENOMIC DNA]</scope>
    <source>
        <strain evidence="2 3">LMG 23644</strain>
    </source>
</reference>
<keyword evidence="1" id="KW-0732">Signal</keyword>
<protein>
    <submittedName>
        <fullName evidence="2">Uncharacterized protein</fullName>
    </submittedName>
</protein>
<accession>A0A329B6N1</accession>
<feature type="chain" id="PRO_5016467227" evidence="1">
    <location>
        <begin position="24"/>
        <end position="44"/>
    </location>
</feature>
<comment type="caution">
    <text evidence="2">The sequence shown here is derived from an EMBL/GenBank/DDBJ whole genome shotgun (WGS) entry which is preliminary data.</text>
</comment>
<dbReference type="Proteomes" id="UP000248918">
    <property type="component" value="Unassembled WGS sequence"/>
</dbReference>
<gene>
    <name evidence="2" type="ORF">BX591_14819</name>
</gene>
<evidence type="ECO:0000256" key="1">
    <source>
        <dbReference type="SAM" id="SignalP"/>
    </source>
</evidence>
<organism evidence="2 3">
    <name type="scientific">Paraburkholderia bryophila</name>
    <dbReference type="NCBI Taxonomy" id="420952"/>
    <lineage>
        <taxon>Bacteria</taxon>
        <taxon>Pseudomonadati</taxon>
        <taxon>Pseudomonadota</taxon>
        <taxon>Betaproteobacteria</taxon>
        <taxon>Burkholderiales</taxon>
        <taxon>Burkholderiaceae</taxon>
        <taxon>Paraburkholderia</taxon>
    </lineage>
</organism>
<sequence length="44" mass="4966">MKKFVLSVAAAVAALSAIAPAQAYEHHPVCHKVRVHHHWEKRCH</sequence>
<dbReference type="RefSeq" id="WP_276330796.1">
    <property type="nucleotide sequence ID" value="NZ_CADFFP010000047.1"/>
</dbReference>
<dbReference type="AlphaFoldDB" id="A0A329B6N1"/>
<evidence type="ECO:0000313" key="3">
    <source>
        <dbReference type="Proteomes" id="UP000248918"/>
    </source>
</evidence>
<dbReference type="EMBL" id="QLTK01000048">
    <property type="protein sequence ID" value="RAS17317.1"/>
    <property type="molecule type" value="Genomic_DNA"/>
</dbReference>
<feature type="signal peptide" evidence="1">
    <location>
        <begin position="1"/>
        <end position="23"/>
    </location>
</feature>
<name>A0A329B6N1_9BURK</name>